<dbReference type="Pfam" id="PF00535">
    <property type="entry name" value="Glycos_transf_2"/>
    <property type="match status" value="1"/>
</dbReference>
<dbReference type="CDD" id="cd00761">
    <property type="entry name" value="Glyco_tranf_GTA_type"/>
    <property type="match status" value="1"/>
</dbReference>
<dbReference type="RefSeq" id="WP_093639480.1">
    <property type="nucleotide sequence ID" value="NZ_CAJNAX010000008.1"/>
</dbReference>
<evidence type="ECO:0000313" key="3">
    <source>
        <dbReference type="Proteomes" id="UP000198844"/>
    </source>
</evidence>
<dbReference type="AlphaFoldDB" id="A0A1I7EEZ4"/>
<name>A0A1I7EEZ4_9BURK</name>
<dbReference type="SUPFAM" id="SSF53448">
    <property type="entry name" value="Nucleotide-diphospho-sugar transferases"/>
    <property type="match status" value="1"/>
</dbReference>
<dbReference type="OrthoDB" id="7210585at2"/>
<sequence length="239" mass="26330">MRVAVISAYYKEPRHVLRRCHESVLAQAGNVTHFMVADGSPVADIDSWKGVVHIKIPNHADYGDTPRGVGAACAAASGFDAICFLDADNWYEPNHVETMRIIVEETGAQVVTATRTIFTADGRMLGICKESNGVDFNDTNCYFLTRSAFPACSAWLFKDPCESIRGDKVFWNAVQAGGYVHCHSITPTVNYVSTFAFHYEMFGEIPPDDSKVIAKLPGRQHFQMFSYAQYKAMGEGPGG</sequence>
<reference evidence="2 3" key="1">
    <citation type="submission" date="2016-10" db="EMBL/GenBank/DDBJ databases">
        <authorList>
            <person name="de Groot N.N."/>
        </authorList>
    </citation>
    <scope>NUCLEOTIDE SEQUENCE [LARGE SCALE GENOMIC DNA]</scope>
    <source>
        <strain evidence="2 3">LMG 27731</strain>
    </source>
</reference>
<dbReference type="GO" id="GO:0016740">
    <property type="term" value="F:transferase activity"/>
    <property type="evidence" value="ECO:0007669"/>
    <property type="project" value="UniProtKB-KW"/>
</dbReference>
<feature type="domain" description="Glycosyltransferase 2-like" evidence="1">
    <location>
        <begin position="5"/>
        <end position="129"/>
    </location>
</feature>
<dbReference type="EMBL" id="FPBH01000018">
    <property type="protein sequence ID" value="SFU22433.1"/>
    <property type="molecule type" value="Genomic_DNA"/>
</dbReference>
<keyword evidence="2" id="KW-0808">Transferase</keyword>
<dbReference type="InterPro" id="IPR029044">
    <property type="entry name" value="Nucleotide-diphossugar_trans"/>
</dbReference>
<dbReference type="InterPro" id="IPR001173">
    <property type="entry name" value="Glyco_trans_2-like"/>
</dbReference>
<accession>A0A1I7EEZ4</accession>
<evidence type="ECO:0000313" key="2">
    <source>
        <dbReference type="EMBL" id="SFU22433.1"/>
    </source>
</evidence>
<dbReference type="Gene3D" id="3.90.550.10">
    <property type="entry name" value="Spore Coat Polysaccharide Biosynthesis Protein SpsA, Chain A"/>
    <property type="match status" value="1"/>
</dbReference>
<evidence type="ECO:0000259" key="1">
    <source>
        <dbReference type="Pfam" id="PF00535"/>
    </source>
</evidence>
<dbReference type="Proteomes" id="UP000198844">
    <property type="component" value="Unassembled WGS sequence"/>
</dbReference>
<proteinExistence type="predicted"/>
<protein>
    <submittedName>
        <fullName evidence="2">Glycosyl transferase family 2</fullName>
    </submittedName>
</protein>
<organism evidence="2 3">
    <name type="scientific">Paraburkholderia aspalathi</name>
    <dbReference type="NCBI Taxonomy" id="1324617"/>
    <lineage>
        <taxon>Bacteria</taxon>
        <taxon>Pseudomonadati</taxon>
        <taxon>Pseudomonadota</taxon>
        <taxon>Betaproteobacteria</taxon>
        <taxon>Burkholderiales</taxon>
        <taxon>Burkholderiaceae</taxon>
        <taxon>Paraburkholderia</taxon>
    </lineage>
</organism>
<gene>
    <name evidence="2" type="ORF">SAMN05192563_101872</name>
</gene>